<reference evidence="8 10" key="1">
    <citation type="journal article" date="2016" name="Front. Microbiol.">
        <title>Genome Sequence of the Piezophilic, Mesophilic Sulfate-Reducing Bacterium Desulfovibrio indicus J2T.</title>
        <authorList>
            <person name="Cao J."/>
            <person name="Maignien L."/>
            <person name="Shao Z."/>
            <person name="Alain K."/>
            <person name="Jebbar M."/>
        </authorList>
    </citation>
    <scope>NUCLEOTIDE SEQUENCE [LARGE SCALE GENOMIC DNA]</scope>
    <source>
        <strain evidence="8 10">J2</strain>
    </source>
</reference>
<dbReference type="Gene3D" id="3.30.565.10">
    <property type="entry name" value="Histidine kinase-like ATPase, C-terminal domain"/>
    <property type="match status" value="1"/>
</dbReference>
<evidence type="ECO:0000256" key="4">
    <source>
        <dbReference type="ARBA" id="ARBA00022679"/>
    </source>
</evidence>
<dbReference type="GO" id="GO:0000155">
    <property type="term" value="F:phosphorelay sensor kinase activity"/>
    <property type="evidence" value="ECO:0007669"/>
    <property type="project" value="InterPro"/>
</dbReference>
<dbReference type="GO" id="GO:0005886">
    <property type="term" value="C:plasma membrane"/>
    <property type="evidence" value="ECO:0007669"/>
    <property type="project" value="TreeGrafter"/>
</dbReference>
<evidence type="ECO:0000313" key="10">
    <source>
        <dbReference type="Proteomes" id="UP000055611"/>
    </source>
</evidence>
<dbReference type="EMBL" id="SOBK01000007">
    <property type="protein sequence ID" value="TDT87883.1"/>
    <property type="molecule type" value="Genomic_DNA"/>
</dbReference>
<name>A0A126QK68_9BACT</name>
<dbReference type="SUPFAM" id="SSF55785">
    <property type="entry name" value="PYP-like sensor domain (PAS domain)"/>
    <property type="match status" value="1"/>
</dbReference>
<dbReference type="InterPro" id="IPR000014">
    <property type="entry name" value="PAS"/>
</dbReference>
<reference evidence="9 11" key="2">
    <citation type="submission" date="2019-03" db="EMBL/GenBank/DDBJ databases">
        <title>Genomic Encyclopedia of Type Strains, Phase IV (KMG-IV): sequencing the most valuable type-strain genomes for metagenomic binning, comparative biology and taxonomic classification.</title>
        <authorList>
            <person name="Goeker M."/>
        </authorList>
    </citation>
    <scope>NUCLEOTIDE SEQUENCE [LARGE SCALE GENOMIC DNA]</scope>
    <source>
        <strain evidence="9 11">DSM 101483</strain>
    </source>
</reference>
<comment type="catalytic activity">
    <reaction evidence="1">
        <text>ATP + protein L-histidine = ADP + protein N-phospho-L-histidine.</text>
        <dbReference type="EC" id="2.7.13.3"/>
    </reaction>
</comment>
<dbReference type="InterPro" id="IPR013767">
    <property type="entry name" value="PAS_fold"/>
</dbReference>
<evidence type="ECO:0000259" key="7">
    <source>
        <dbReference type="PROSITE" id="PS50109"/>
    </source>
</evidence>
<dbReference type="InterPro" id="IPR035965">
    <property type="entry name" value="PAS-like_dom_sf"/>
</dbReference>
<feature type="domain" description="Histidine kinase" evidence="7">
    <location>
        <begin position="199"/>
        <end position="432"/>
    </location>
</feature>
<dbReference type="Pfam" id="PF02518">
    <property type="entry name" value="HATPase_c"/>
    <property type="match status" value="1"/>
</dbReference>
<dbReference type="Gene3D" id="3.30.450.20">
    <property type="entry name" value="PAS domain"/>
    <property type="match status" value="1"/>
</dbReference>
<dbReference type="RefSeq" id="WP_066800139.1">
    <property type="nucleotide sequence ID" value="NZ_CP014206.1"/>
</dbReference>
<keyword evidence="3" id="KW-0597">Phosphoprotein</keyword>
<dbReference type="SMART" id="SM00388">
    <property type="entry name" value="HisKA"/>
    <property type="match status" value="1"/>
</dbReference>
<dbReference type="Proteomes" id="UP000295506">
    <property type="component" value="Unassembled WGS sequence"/>
</dbReference>
<dbReference type="GO" id="GO:0006355">
    <property type="term" value="P:regulation of DNA-templated transcription"/>
    <property type="evidence" value="ECO:0007669"/>
    <property type="project" value="InterPro"/>
</dbReference>
<dbReference type="EMBL" id="CP014206">
    <property type="protein sequence ID" value="AMK10176.1"/>
    <property type="molecule type" value="Genomic_DNA"/>
</dbReference>
<dbReference type="Pfam" id="PF00512">
    <property type="entry name" value="HisKA"/>
    <property type="match status" value="1"/>
</dbReference>
<evidence type="ECO:0000313" key="9">
    <source>
        <dbReference type="EMBL" id="TDT87883.1"/>
    </source>
</evidence>
<dbReference type="Gene3D" id="1.10.287.130">
    <property type="match status" value="1"/>
</dbReference>
<evidence type="ECO:0000313" key="11">
    <source>
        <dbReference type="Proteomes" id="UP000295506"/>
    </source>
</evidence>
<sequence>MTSSKYSSKAADRQPDPASEREKLIGLGKRSISKSYYPELKSRLDELEHFRALLDRVNDAIFVVDVDSGRVIDISGAADTLLRCSGDAIRGMQFKDILPDHIRRHADNLFNNESKTIRLETEFRCPGDKGGIPVPVDMTLSLVSFRDERQAIIVARNISERKRNELALKQSHDLLELRVRERTKELDRANRAKSEFLSIVSHELRTPLTAVLGFAKIIRKKLTDTVFPALQGNEDEKLGREMEVIGKNLEIIASEGQRLTSLINDVLDLAKMEANKIKYAKVEVRPEEFITKSVDATSSLFEDARLVLLLDVEPDLPLVLADMDRLIQVMVNLFSNAVKFTSKGMVTCSARRVGNSVRVSVADTGVGIPKEMLESVFEEFTQVSDGLSDRPRGTGLGLPICKHIIEGHGGHIWAERRVDRGSKFIFTLPALGAVQRVQGPKSS</sequence>
<dbReference type="SUPFAM" id="SSF55874">
    <property type="entry name" value="ATPase domain of HSP90 chaperone/DNA topoisomerase II/histidine kinase"/>
    <property type="match status" value="1"/>
</dbReference>
<dbReference type="NCBIfam" id="TIGR00229">
    <property type="entry name" value="sensory_box"/>
    <property type="match status" value="1"/>
</dbReference>
<feature type="compositionally biased region" description="Basic and acidic residues" evidence="6">
    <location>
        <begin position="10"/>
        <end position="23"/>
    </location>
</feature>
<dbReference type="PRINTS" id="PR00344">
    <property type="entry name" value="BCTRLSENSOR"/>
</dbReference>
<dbReference type="EC" id="2.7.13.3" evidence="2"/>
<dbReference type="SMART" id="SM00091">
    <property type="entry name" value="PAS"/>
    <property type="match status" value="1"/>
</dbReference>
<feature type="region of interest" description="Disordered" evidence="6">
    <location>
        <begin position="1"/>
        <end position="23"/>
    </location>
</feature>
<keyword evidence="4" id="KW-0808">Transferase</keyword>
<dbReference type="Proteomes" id="UP000055611">
    <property type="component" value="Chromosome"/>
</dbReference>
<dbReference type="InterPro" id="IPR036890">
    <property type="entry name" value="HATPase_C_sf"/>
</dbReference>
<proteinExistence type="predicted"/>
<evidence type="ECO:0000256" key="1">
    <source>
        <dbReference type="ARBA" id="ARBA00000085"/>
    </source>
</evidence>
<dbReference type="FunFam" id="3.30.565.10:FF:000006">
    <property type="entry name" value="Sensor histidine kinase WalK"/>
    <property type="match status" value="1"/>
</dbReference>
<dbReference type="InterPro" id="IPR004358">
    <property type="entry name" value="Sig_transdc_His_kin-like_C"/>
</dbReference>
<dbReference type="InterPro" id="IPR003594">
    <property type="entry name" value="HATPase_dom"/>
</dbReference>
<dbReference type="GO" id="GO:0009927">
    <property type="term" value="F:histidine phosphotransfer kinase activity"/>
    <property type="evidence" value="ECO:0007669"/>
    <property type="project" value="TreeGrafter"/>
</dbReference>
<evidence type="ECO:0000256" key="5">
    <source>
        <dbReference type="ARBA" id="ARBA00022777"/>
    </source>
</evidence>
<dbReference type="PANTHER" id="PTHR43047:SF72">
    <property type="entry name" value="OSMOSENSING HISTIDINE PROTEIN KINASE SLN1"/>
    <property type="match status" value="1"/>
</dbReference>
<dbReference type="KEGG" id="dej:AWY79_03110"/>
<dbReference type="SUPFAM" id="SSF47384">
    <property type="entry name" value="Homodimeric domain of signal transducing histidine kinase"/>
    <property type="match status" value="1"/>
</dbReference>
<evidence type="ECO:0000256" key="2">
    <source>
        <dbReference type="ARBA" id="ARBA00012438"/>
    </source>
</evidence>
<dbReference type="CDD" id="cd16922">
    <property type="entry name" value="HATPase_EvgS-ArcB-TorS-like"/>
    <property type="match status" value="1"/>
</dbReference>
<accession>A0A126QK68</accession>
<gene>
    <name evidence="8" type="ORF">AWY79_03110</name>
    <name evidence="9" type="ORF">EDC59_10778</name>
</gene>
<organism evidence="9 11">
    <name type="scientific">Pseudodesulfovibrio indicus</name>
    <dbReference type="NCBI Taxonomy" id="1716143"/>
    <lineage>
        <taxon>Bacteria</taxon>
        <taxon>Pseudomonadati</taxon>
        <taxon>Thermodesulfobacteriota</taxon>
        <taxon>Desulfovibrionia</taxon>
        <taxon>Desulfovibrionales</taxon>
        <taxon>Desulfovibrionaceae</taxon>
    </lineage>
</organism>
<dbReference type="PROSITE" id="PS50109">
    <property type="entry name" value="HIS_KIN"/>
    <property type="match status" value="1"/>
</dbReference>
<dbReference type="Pfam" id="PF00989">
    <property type="entry name" value="PAS"/>
    <property type="match status" value="1"/>
</dbReference>
<dbReference type="AlphaFoldDB" id="A0A126QK68"/>
<dbReference type="InterPro" id="IPR003661">
    <property type="entry name" value="HisK_dim/P_dom"/>
</dbReference>
<evidence type="ECO:0000313" key="8">
    <source>
        <dbReference type="EMBL" id="AMK10176.1"/>
    </source>
</evidence>
<dbReference type="InterPro" id="IPR036097">
    <property type="entry name" value="HisK_dim/P_sf"/>
</dbReference>
<evidence type="ECO:0000256" key="3">
    <source>
        <dbReference type="ARBA" id="ARBA00022553"/>
    </source>
</evidence>
<evidence type="ECO:0000256" key="6">
    <source>
        <dbReference type="SAM" id="MobiDB-lite"/>
    </source>
</evidence>
<dbReference type="OrthoDB" id="9762798at2"/>
<dbReference type="CDD" id="cd00082">
    <property type="entry name" value="HisKA"/>
    <property type="match status" value="1"/>
</dbReference>
<keyword evidence="10" id="KW-1185">Reference proteome</keyword>
<dbReference type="PANTHER" id="PTHR43047">
    <property type="entry name" value="TWO-COMPONENT HISTIDINE PROTEIN KINASE"/>
    <property type="match status" value="1"/>
</dbReference>
<keyword evidence="5 8" id="KW-0418">Kinase</keyword>
<protein>
    <recommendedName>
        <fullName evidence="2">histidine kinase</fullName>
        <ecNumber evidence="2">2.7.13.3</ecNumber>
    </recommendedName>
</protein>
<dbReference type="SMART" id="SM00387">
    <property type="entry name" value="HATPase_c"/>
    <property type="match status" value="1"/>
</dbReference>
<dbReference type="InterPro" id="IPR005467">
    <property type="entry name" value="His_kinase_dom"/>
</dbReference>